<dbReference type="InterPro" id="IPR050874">
    <property type="entry name" value="Diverse_PLD-related"/>
</dbReference>
<dbReference type="PANTHER" id="PTHR10185:SF17">
    <property type="entry name" value="GM01519P-RELATED"/>
    <property type="match status" value="1"/>
</dbReference>
<evidence type="ECO:0000313" key="3">
    <source>
        <dbReference type="Proteomes" id="UP000230423"/>
    </source>
</evidence>
<evidence type="ECO:0000259" key="1">
    <source>
        <dbReference type="Pfam" id="PF13918"/>
    </source>
</evidence>
<dbReference type="EMBL" id="KZ349887">
    <property type="protein sequence ID" value="PIO64460.1"/>
    <property type="molecule type" value="Genomic_DNA"/>
</dbReference>
<dbReference type="InterPro" id="IPR032803">
    <property type="entry name" value="PLDc_3"/>
</dbReference>
<evidence type="ECO:0000313" key="2">
    <source>
        <dbReference type="EMBL" id="PIO64460.1"/>
    </source>
</evidence>
<dbReference type="OrthoDB" id="1923775at2759"/>
<dbReference type="PANTHER" id="PTHR10185">
    <property type="entry name" value="PHOSPHOLIPASE D - RELATED"/>
    <property type="match status" value="1"/>
</dbReference>
<dbReference type="SUPFAM" id="SSF56024">
    <property type="entry name" value="Phospholipase D/nuclease"/>
    <property type="match status" value="1"/>
</dbReference>
<dbReference type="Pfam" id="PF13918">
    <property type="entry name" value="PLDc_3"/>
    <property type="match status" value="1"/>
</dbReference>
<proteinExistence type="predicted"/>
<feature type="domain" description="PLD-like" evidence="1">
    <location>
        <begin position="1"/>
        <end position="62"/>
    </location>
</feature>
<dbReference type="Proteomes" id="UP000230423">
    <property type="component" value="Unassembled WGS sequence"/>
</dbReference>
<reference evidence="2 3" key="1">
    <citation type="submission" date="2015-09" db="EMBL/GenBank/DDBJ databases">
        <title>Draft genome of the parasitic nematode Teladorsagia circumcincta isolate WARC Sus (inbred).</title>
        <authorList>
            <person name="Mitreva M."/>
        </authorList>
    </citation>
    <scope>NUCLEOTIDE SEQUENCE [LARGE SCALE GENOMIC DNA]</scope>
    <source>
        <strain evidence="2 3">S</strain>
    </source>
</reference>
<dbReference type="Gene3D" id="3.30.870.10">
    <property type="entry name" value="Endonuclease Chain A"/>
    <property type="match status" value="1"/>
</dbReference>
<accession>A0A2G9U4M7</accession>
<organism evidence="2 3">
    <name type="scientific">Teladorsagia circumcincta</name>
    <name type="common">Brown stomach worm</name>
    <name type="synonym">Ostertagia circumcincta</name>
    <dbReference type="NCBI Taxonomy" id="45464"/>
    <lineage>
        <taxon>Eukaryota</taxon>
        <taxon>Metazoa</taxon>
        <taxon>Ecdysozoa</taxon>
        <taxon>Nematoda</taxon>
        <taxon>Chromadorea</taxon>
        <taxon>Rhabditida</taxon>
        <taxon>Rhabditina</taxon>
        <taxon>Rhabditomorpha</taxon>
        <taxon>Strongyloidea</taxon>
        <taxon>Trichostrongylidae</taxon>
        <taxon>Teladorsagia</taxon>
    </lineage>
</organism>
<keyword evidence="3" id="KW-1185">Reference proteome</keyword>
<protein>
    <recommendedName>
        <fullName evidence="1">PLD-like domain-containing protein</fullName>
    </recommendedName>
</protein>
<sequence length="159" mass="17648">YWPDIDDALRSAAFRGVAVKLLVSHWNHSRPAELAFLRSLVAINDGLPTKTGSISVKLFTVPSSEEQQKIPFARVNHNKYMVTDRAAYVDGAARALCAEEFPKNALALLVRVLFGSMSSGNFKALDHGFPGASKKEEQSVPVRERTIRRVRSLHMKDKG</sequence>
<feature type="non-terminal residue" evidence="2">
    <location>
        <position position="1"/>
    </location>
</feature>
<name>A0A2G9U4M7_TELCI</name>
<dbReference type="AlphaFoldDB" id="A0A2G9U4M7"/>
<gene>
    <name evidence="2" type="ORF">TELCIR_13912</name>
</gene>